<name>A0A1Q9DVD2_SYMMI</name>
<sequence length="117" mass="12315">MDPPISRPGSALSDQGNGCIEINASLQNSPSEGSYGILISGTLQEEPDTQVQLVPAGEQHPADGGYPERSTGRGKDSSAQQTTVTSVRRSAVQDQQNATKDPRFMNAAQETAKVQSS</sequence>
<dbReference type="Proteomes" id="UP000186817">
    <property type="component" value="Unassembled WGS sequence"/>
</dbReference>
<dbReference type="EMBL" id="LSRX01000374">
    <property type="protein sequence ID" value="OLP99078.1"/>
    <property type="molecule type" value="Genomic_DNA"/>
</dbReference>
<feature type="region of interest" description="Disordered" evidence="1">
    <location>
        <begin position="48"/>
        <end position="117"/>
    </location>
</feature>
<gene>
    <name evidence="2" type="ORF">AK812_SmicGene18394</name>
</gene>
<organism evidence="2 3">
    <name type="scientific">Symbiodinium microadriaticum</name>
    <name type="common">Dinoflagellate</name>
    <name type="synonym">Zooxanthella microadriatica</name>
    <dbReference type="NCBI Taxonomy" id="2951"/>
    <lineage>
        <taxon>Eukaryota</taxon>
        <taxon>Sar</taxon>
        <taxon>Alveolata</taxon>
        <taxon>Dinophyceae</taxon>
        <taxon>Suessiales</taxon>
        <taxon>Symbiodiniaceae</taxon>
        <taxon>Symbiodinium</taxon>
    </lineage>
</organism>
<protein>
    <submittedName>
        <fullName evidence="2">Uncharacterized protein</fullName>
    </submittedName>
</protein>
<proteinExistence type="predicted"/>
<feature type="compositionally biased region" description="Polar residues" evidence="1">
    <location>
        <begin position="77"/>
        <end position="99"/>
    </location>
</feature>
<evidence type="ECO:0000313" key="3">
    <source>
        <dbReference type="Proteomes" id="UP000186817"/>
    </source>
</evidence>
<feature type="compositionally biased region" description="Polar residues" evidence="1">
    <location>
        <begin position="108"/>
        <end position="117"/>
    </location>
</feature>
<dbReference type="AlphaFoldDB" id="A0A1Q9DVD2"/>
<accession>A0A1Q9DVD2</accession>
<keyword evidence="3" id="KW-1185">Reference proteome</keyword>
<evidence type="ECO:0000313" key="2">
    <source>
        <dbReference type="EMBL" id="OLP99078.1"/>
    </source>
</evidence>
<reference evidence="2 3" key="1">
    <citation type="submission" date="2016-02" db="EMBL/GenBank/DDBJ databases">
        <title>Genome analysis of coral dinoflagellate symbionts highlights evolutionary adaptations to a symbiotic lifestyle.</title>
        <authorList>
            <person name="Aranda M."/>
            <person name="Li Y."/>
            <person name="Liew Y.J."/>
            <person name="Baumgarten S."/>
            <person name="Simakov O."/>
            <person name="Wilson M."/>
            <person name="Piel J."/>
            <person name="Ashoor H."/>
            <person name="Bougouffa S."/>
            <person name="Bajic V.B."/>
            <person name="Ryu T."/>
            <person name="Ravasi T."/>
            <person name="Bayer T."/>
            <person name="Micklem G."/>
            <person name="Kim H."/>
            <person name="Bhak J."/>
            <person name="Lajeunesse T.C."/>
            <person name="Voolstra C.R."/>
        </authorList>
    </citation>
    <scope>NUCLEOTIDE SEQUENCE [LARGE SCALE GENOMIC DNA]</scope>
    <source>
        <strain evidence="2 3">CCMP2467</strain>
    </source>
</reference>
<feature type="region of interest" description="Disordered" evidence="1">
    <location>
        <begin position="1"/>
        <end position="36"/>
    </location>
</feature>
<evidence type="ECO:0000256" key="1">
    <source>
        <dbReference type="SAM" id="MobiDB-lite"/>
    </source>
</evidence>
<comment type="caution">
    <text evidence="2">The sequence shown here is derived from an EMBL/GenBank/DDBJ whole genome shotgun (WGS) entry which is preliminary data.</text>
</comment>